<reference evidence="2 3" key="1">
    <citation type="journal article" date="2016" name="Nat. Commun.">
        <title>Ectomycorrhizal ecology is imprinted in the genome of the dominant symbiotic fungus Cenococcum geophilum.</title>
        <authorList>
            <consortium name="DOE Joint Genome Institute"/>
            <person name="Peter M."/>
            <person name="Kohler A."/>
            <person name="Ohm R.A."/>
            <person name="Kuo A."/>
            <person name="Krutzmann J."/>
            <person name="Morin E."/>
            <person name="Arend M."/>
            <person name="Barry K.W."/>
            <person name="Binder M."/>
            <person name="Choi C."/>
            <person name="Clum A."/>
            <person name="Copeland A."/>
            <person name="Grisel N."/>
            <person name="Haridas S."/>
            <person name="Kipfer T."/>
            <person name="LaButti K."/>
            <person name="Lindquist E."/>
            <person name="Lipzen A."/>
            <person name="Maire R."/>
            <person name="Meier B."/>
            <person name="Mihaltcheva S."/>
            <person name="Molinier V."/>
            <person name="Murat C."/>
            <person name="Poggeler S."/>
            <person name="Quandt C.A."/>
            <person name="Sperisen C."/>
            <person name="Tritt A."/>
            <person name="Tisserant E."/>
            <person name="Crous P.W."/>
            <person name="Henrissat B."/>
            <person name="Nehls U."/>
            <person name="Egli S."/>
            <person name="Spatafora J.W."/>
            <person name="Grigoriev I.V."/>
            <person name="Martin F.M."/>
        </authorList>
    </citation>
    <scope>NUCLEOTIDE SEQUENCE [LARGE SCALE GENOMIC DNA]</scope>
    <source>
        <strain evidence="2 3">CBS 459.81</strain>
    </source>
</reference>
<dbReference type="OrthoDB" id="3938895at2759"/>
<name>A0A8E2ELL3_9PEZI</name>
<feature type="signal peptide" evidence="1">
    <location>
        <begin position="1"/>
        <end position="18"/>
    </location>
</feature>
<feature type="chain" id="PRO_5034649625" description="Apple domain-containing protein" evidence="1">
    <location>
        <begin position="19"/>
        <end position="157"/>
    </location>
</feature>
<keyword evidence="3" id="KW-1185">Reference proteome</keyword>
<dbReference type="Proteomes" id="UP000250266">
    <property type="component" value="Unassembled WGS sequence"/>
</dbReference>
<evidence type="ECO:0000313" key="2">
    <source>
        <dbReference type="EMBL" id="OCK86033.1"/>
    </source>
</evidence>
<evidence type="ECO:0008006" key="4">
    <source>
        <dbReference type="Google" id="ProtNLM"/>
    </source>
</evidence>
<accession>A0A8E2ELL3</accession>
<sequence length="157" mass="16429">MVAINILLASLLITLTSAVPTRLNLNRRAGGPAAVPIPANCTVKNPLPTSTSPSTVAYAPAPSTTSAYVYSAYYYPFSTNQTALFTQCLEQCYGYGNKGECVAAYLASNVPAPPLFGSPGGQLETACLMYNRTLTPADFVVASPGTYTDARCGNIVC</sequence>
<proteinExistence type="predicted"/>
<protein>
    <recommendedName>
        <fullName evidence="4">Apple domain-containing protein</fullName>
    </recommendedName>
</protein>
<keyword evidence="1" id="KW-0732">Signal</keyword>
<organism evidence="2 3">
    <name type="scientific">Lepidopterella palustris CBS 459.81</name>
    <dbReference type="NCBI Taxonomy" id="1314670"/>
    <lineage>
        <taxon>Eukaryota</taxon>
        <taxon>Fungi</taxon>
        <taxon>Dikarya</taxon>
        <taxon>Ascomycota</taxon>
        <taxon>Pezizomycotina</taxon>
        <taxon>Dothideomycetes</taxon>
        <taxon>Pleosporomycetidae</taxon>
        <taxon>Mytilinidiales</taxon>
        <taxon>Argynnaceae</taxon>
        <taxon>Lepidopterella</taxon>
    </lineage>
</organism>
<dbReference type="EMBL" id="KV744810">
    <property type="protein sequence ID" value="OCK86033.1"/>
    <property type="molecule type" value="Genomic_DNA"/>
</dbReference>
<gene>
    <name evidence="2" type="ORF">K432DRAFT_377134</name>
</gene>
<dbReference type="AlphaFoldDB" id="A0A8E2ELL3"/>
<evidence type="ECO:0000313" key="3">
    <source>
        <dbReference type="Proteomes" id="UP000250266"/>
    </source>
</evidence>
<evidence type="ECO:0000256" key="1">
    <source>
        <dbReference type="SAM" id="SignalP"/>
    </source>
</evidence>